<dbReference type="RefSeq" id="WP_009681708.1">
    <property type="nucleotide sequence ID" value="NZ_BSAL01000001.1"/>
</dbReference>
<evidence type="ECO:0000313" key="2">
    <source>
        <dbReference type="EMBL" id="MUI39074.1"/>
    </source>
</evidence>
<proteinExistence type="predicted"/>
<dbReference type="GO" id="GO:0015074">
    <property type="term" value="P:DNA integration"/>
    <property type="evidence" value="ECO:0007669"/>
    <property type="project" value="InterPro"/>
</dbReference>
<dbReference type="InterPro" id="IPR013762">
    <property type="entry name" value="Integrase-like_cat_sf"/>
</dbReference>
<sequence>MIPLPLDVTRLADLTFLQKARLPVSAAVDTAGSPVVISRYEDDVWNFWPYISRENAKDGEKRIIWGIALPDGSRLTDEAHRSLLASAKDFIWSLHVDPIEGGKRLGLKTLISLMGNLAFLLRWMVSQGITRFAQLDGRTLEYVVAAKDGKSAKSTVMKRLLLVEKLYAQVGKIDDYLPSHPWPFESAALLAGMDQRMAHRVPKTPVIPESVFVPLAQKAIEYVEQRAPAILVVQAEAEQAMAAAEARGVKGHAYRQVFGTEVARAHGYAGLRELHAEMALLRTASYICINMFSGLRNSEMMSLESGCISREPGIDGSYECIWLHGTIYKTGERPHKWLVPPIVVQAVDLAERMIEPFQSMLRDEERKLRKLETIESKHAKRLAEISRSKNKLFLATHYSQQGPVAVMPGGAAVNRWLKDFCRHFQIRADNGEVWDLASHQFRRTFAYNYARSELGDLLYLKEHYGHWSLDMTMLYADGGADEYQIDNGLLDDVVRAKQERQAEILAGYLDSDTPLAKGEDWLGTWRPMVRTAKNKDELIQELSSTITLNGTGHSWCAGNAKGGSCGGLCLFEADMCVDCNMALIGPEHLPVWKEIAEQQLVVLQLPDMGVPAKSRANRILEKANQVISKLDGSRSEA</sequence>
<dbReference type="SUPFAM" id="SSF56349">
    <property type="entry name" value="DNA breaking-rejoining enzymes"/>
    <property type="match status" value="1"/>
</dbReference>
<evidence type="ECO:0000313" key="3">
    <source>
        <dbReference type="EMBL" id="MZZ17899.1"/>
    </source>
</evidence>
<dbReference type="GO" id="GO:0003677">
    <property type="term" value="F:DNA binding"/>
    <property type="evidence" value="ECO:0007669"/>
    <property type="project" value="InterPro"/>
</dbReference>
<evidence type="ECO:0000256" key="1">
    <source>
        <dbReference type="ARBA" id="ARBA00023172"/>
    </source>
</evidence>
<dbReference type="EMBL" id="WOAD01000041">
    <property type="protein sequence ID" value="MUI39074.1"/>
    <property type="molecule type" value="Genomic_DNA"/>
</dbReference>
<dbReference type="InterPro" id="IPR011010">
    <property type="entry name" value="DNA_brk_join_enz"/>
</dbReference>
<comment type="caution">
    <text evidence="3">The sequence shown here is derived from an EMBL/GenBank/DDBJ whole genome shotgun (WGS) entry which is preliminary data.</text>
</comment>
<dbReference type="Gene3D" id="1.10.443.10">
    <property type="entry name" value="Intergrase catalytic core"/>
    <property type="match status" value="1"/>
</dbReference>
<keyword evidence="1" id="KW-0233">DNA recombination</keyword>
<gene>
    <name evidence="2" type="ORF">GNQ48_29140</name>
    <name evidence="3" type="ORF">GUL26_37275</name>
</gene>
<evidence type="ECO:0000313" key="5">
    <source>
        <dbReference type="Proteomes" id="UP000644192"/>
    </source>
</evidence>
<dbReference type="Proteomes" id="UP000644192">
    <property type="component" value="Unassembled WGS sequence"/>
</dbReference>
<name>A0A071LH52_PSEAI</name>
<dbReference type="EMBL" id="WXZT01000072">
    <property type="protein sequence ID" value="MZZ17899.1"/>
    <property type="molecule type" value="Genomic_DNA"/>
</dbReference>
<evidence type="ECO:0000313" key="4">
    <source>
        <dbReference type="Proteomes" id="UP000433532"/>
    </source>
</evidence>
<accession>A0A071LH52</accession>
<dbReference type="GO" id="GO:0006310">
    <property type="term" value="P:DNA recombination"/>
    <property type="evidence" value="ECO:0007669"/>
    <property type="project" value="UniProtKB-KW"/>
</dbReference>
<dbReference type="Proteomes" id="UP000433532">
    <property type="component" value="Unassembled WGS sequence"/>
</dbReference>
<reference evidence="3" key="2">
    <citation type="submission" date="2020-01" db="EMBL/GenBank/DDBJ databases">
        <title>Bacteria Cultured from War Wounds Associated with the Conflict in Eastern Ukraine.</title>
        <authorList>
            <person name="Snesrud E."/>
            <person name="Galac M.R."/>
            <person name="Mc Gann P."/>
            <person name="Valentine K."/>
            <person name="Viacheslav K."/>
        </authorList>
    </citation>
    <scope>NUCLEOTIDE SEQUENCE</scope>
    <source>
        <strain evidence="3">VNMU148</strain>
    </source>
</reference>
<reference evidence="2 4" key="1">
    <citation type="submission" date="2019-11" db="EMBL/GenBank/DDBJ databases">
        <title>Genomes of ocular Pseudomonas aeruginosa isolates.</title>
        <authorList>
            <person name="Khan M."/>
            <person name="Rice S.A."/>
            <person name="Willcox M.D.P."/>
            <person name="Stapleton F."/>
        </authorList>
    </citation>
    <scope>NUCLEOTIDE SEQUENCE [LARGE SCALE GENOMIC DNA]</scope>
    <source>
        <strain evidence="2 4">PA221</strain>
    </source>
</reference>
<dbReference type="AlphaFoldDB" id="A0A071LH52"/>
<organism evidence="3 5">
    <name type="scientific">Pseudomonas aeruginosa</name>
    <dbReference type="NCBI Taxonomy" id="287"/>
    <lineage>
        <taxon>Bacteria</taxon>
        <taxon>Pseudomonadati</taxon>
        <taxon>Pseudomonadota</taxon>
        <taxon>Gammaproteobacteria</taxon>
        <taxon>Pseudomonadales</taxon>
        <taxon>Pseudomonadaceae</taxon>
        <taxon>Pseudomonas</taxon>
    </lineage>
</organism>
<protein>
    <submittedName>
        <fullName evidence="3">Tyrosine-type recombinase/integrase</fullName>
    </submittedName>
</protein>
<dbReference type="GeneID" id="72419248"/>